<protein>
    <submittedName>
        <fullName evidence="5">Phospholipid-binding lipoprotein MlaA</fullName>
    </submittedName>
</protein>
<dbReference type="GO" id="GO:0016020">
    <property type="term" value="C:membrane"/>
    <property type="evidence" value="ECO:0007669"/>
    <property type="project" value="InterPro"/>
</dbReference>
<dbReference type="PANTHER" id="PTHR30035">
    <property type="entry name" value="LIPOPROTEIN VACJ-RELATED"/>
    <property type="match status" value="1"/>
</dbReference>
<evidence type="ECO:0000313" key="5">
    <source>
        <dbReference type="EMBL" id="SMC27100.1"/>
    </source>
</evidence>
<name>A0A1W1XSZ8_9NEIS</name>
<evidence type="ECO:0000256" key="2">
    <source>
        <dbReference type="ARBA" id="ARBA00022729"/>
    </source>
</evidence>
<organism evidence="5 6">
    <name type="scientific">Andreprevotia lacus DSM 23236</name>
    <dbReference type="NCBI Taxonomy" id="1121001"/>
    <lineage>
        <taxon>Bacteria</taxon>
        <taxon>Pseudomonadati</taxon>
        <taxon>Pseudomonadota</taxon>
        <taxon>Betaproteobacteria</taxon>
        <taxon>Neisseriales</taxon>
        <taxon>Chitinibacteraceae</taxon>
        <taxon>Andreprevotia</taxon>
    </lineage>
</organism>
<dbReference type="PRINTS" id="PR01805">
    <property type="entry name" value="VACJLIPOPROT"/>
</dbReference>
<evidence type="ECO:0000313" key="6">
    <source>
        <dbReference type="Proteomes" id="UP000192761"/>
    </source>
</evidence>
<feature type="compositionally biased region" description="Polar residues" evidence="3">
    <location>
        <begin position="246"/>
        <end position="258"/>
    </location>
</feature>
<dbReference type="Pfam" id="PF04333">
    <property type="entry name" value="MlaA"/>
    <property type="match status" value="1"/>
</dbReference>
<dbReference type="Proteomes" id="UP000192761">
    <property type="component" value="Unassembled WGS sequence"/>
</dbReference>
<evidence type="ECO:0000256" key="4">
    <source>
        <dbReference type="SAM" id="SignalP"/>
    </source>
</evidence>
<dbReference type="STRING" id="1121001.SAMN02745857_02723"/>
<feature type="chain" id="PRO_5012122294" evidence="4">
    <location>
        <begin position="25"/>
        <end position="258"/>
    </location>
</feature>
<proteinExistence type="inferred from homology"/>
<gene>
    <name evidence="5" type="ORF">SAMN02745857_02723</name>
</gene>
<reference evidence="5 6" key="1">
    <citation type="submission" date="2017-04" db="EMBL/GenBank/DDBJ databases">
        <authorList>
            <person name="Afonso C.L."/>
            <person name="Miller P.J."/>
            <person name="Scott M.A."/>
            <person name="Spackman E."/>
            <person name="Goraichik I."/>
            <person name="Dimitrov K.M."/>
            <person name="Suarez D.L."/>
            <person name="Swayne D.E."/>
        </authorList>
    </citation>
    <scope>NUCLEOTIDE SEQUENCE [LARGE SCALE GENOMIC DNA]</scope>
    <source>
        <strain evidence="5 6">DSM 23236</strain>
    </source>
</reference>
<keyword evidence="6" id="KW-1185">Reference proteome</keyword>
<sequence>MRPTLFAAVAVSILLVGCATPQNNYDPLEPVNRGIFAFNTVVDRIAVKPVAKVYRNYAPGPVKDGTHNFFANFDDFFSVFGNLLQGKVGDAGHSAGRVLVNTSVGMFGLVDWASGMGLKKTDEDLGQAIGHLGVGSGPYLMLPLLGPTSARDVVDPVSRALLDPVDLTYDVSTGVSIGRAAIGALDARAAVLPLDPLIESQIDPYAYLRDAWLQKRYNDVWDGNPPAPLQLGPGLDEGDEPDAATEQKTGTTATDASK</sequence>
<dbReference type="AlphaFoldDB" id="A0A1W1XSZ8"/>
<keyword evidence="5" id="KW-0449">Lipoprotein</keyword>
<keyword evidence="2 4" id="KW-0732">Signal</keyword>
<dbReference type="EMBL" id="FWXD01000015">
    <property type="protein sequence ID" value="SMC27100.1"/>
    <property type="molecule type" value="Genomic_DNA"/>
</dbReference>
<dbReference type="OrthoDB" id="9785326at2"/>
<feature type="region of interest" description="Disordered" evidence="3">
    <location>
        <begin position="223"/>
        <end position="258"/>
    </location>
</feature>
<evidence type="ECO:0000256" key="1">
    <source>
        <dbReference type="ARBA" id="ARBA00010634"/>
    </source>
</evidence>
<evidence type="ECO:0000256" key="3">
    <source>
        <dbReference type="SAM" id="MobiDB-lite"/>
    </source>
</evidence>
<dbReference type="PROSITE" id="PS51257">
    <property type="entry name" value="PROKAR_LIPOPROTEIN"/>
    <property type="match status" value="1"/>
</dbReference>
<feature type="signal peptide" evidence="4">
    <location>
        <begin position="1"/>
        <end position="24"/>
    </location>
</feature>
<dbReference type="PANTHER" id="PTHR30035:SF3">
    <property type="entry name" value="INTERMEMBRANE PHOSPHOLIPID TRANSPORT SYSTEM LIPOPROTEIN MLAA"/>
    <property type="match status" value="1"/>
</dbReference>
<accession>A0A1W1XSZ8</accession>
<comment type="similarity">
    <text evidence="1">Belongs to the MlaA family.</text>
</comment>
<dbReference type="RefSeq" id="WP_084091350.1">
    <property type="nucleotide sequence ID" value="NZ_FWXD01000015.1"/>
</dbReference>
<dbReference type="InterPro" id="IPR007428">
    <property type="entry name" value="MlaA"/>
</dbReference>
<dbReference type="GO" id="GO:0120010">
    <property type="term" value="P:intermembrane phospholipid transfer"/>
    <property type="evidence" value="ECO:0007669"/>
    <property type="project" value="TreeGrafter"/>
</dbReference>